<dbReference type="EMBL" id="JAAGWZ010000001">
    <property type="protein sequence ID" value="NEM90288.1"/>
    <property type="molecule type" value="Genomic_DNA"/>
</dbReference>
<feature type="active site" description="Nucleophile" evidence="4">
    <location>
        <position position="402"/>
    </location>
</feature>
<sequence length="483" mass="52242">MSKSSAHWWTRTRRHSRLTAAAASALVIALVTVGILVWTSPSIPGTAASAIAQLRSSLAARHSDAETIRLKNQIAALEAKLTVTEAGAASNKEQLAAMTAKAMAATSKLSALEAQTTAAAAARASAAAAAAARGSLTPTRTTPKPTHTTPPPAPITAPTLAALTRPSSRYFGMYTEQAPFNWATYDATASAIGEQPNVVGYFGGWDQTFRADAVQRAWKRGTLPILTWESRPIKAGNDEVTAPDYQLSDILAGNYDSYLRSYAKAIVANGLPMGIRFDHEMNGVWYPWVEDDGHGNSINGNSAGQYVQVWKHVHDIFQAEGANKYVFWIWSPNIVNNLPSAHQSLDYLKSLYPGDAYVDWVGLSGYLRPAYKPDNDFSFRYTFQKSLDELRALTSKPIFLSEIGASETGGHKATWITSLFNGLADPANSDIIGFAWFNMAVTTYVEGQRTTNDWRIDSRSDTLASFVAGIHLAGNGFALKPTS</sequence>
<feature type="active site" description="Proton donor" evidence="4">
    <location>
        <position position="280"/>
    </location>
</feature>
<dbReference type="GO" id="GO:0006080">
    <property type="term" value="P:substituted mannan metabolic process"/>
    <property type="evidence" value="ECO:0007669"/>
    <property type="project" value="InterPro"/>
</dbReference>
<reference evidence="7 8" key="1">
    <citation type="journal article" date="2014" name="Int. J. Syst. Evol. Microbiol.">
        <title>Description of Galbitalea soli gen. nov., sp. nov., and Frondihabitans sucicola sp. nov.</title>
        <authorList>
            <person name="Kim S.J."/>
            <person name="Lim J.M."/>
            <person name="Ahn J.H."/>
            <person name="Weon H.Y."/>
            <person name="Hamada M."/>
            <person name="Suzuki K."/>
            <person name="Ahn T.Y."/>
            <person name="Kwon S.W."/>
        </authorList>
    </citation>
    <scope>NUCLEOTIDE SEQUENCE [LARGE SCALE GENOMIC DNA]</scope>
    <source>
        <strain evidence="7 8">NBRC 108727</strain>
    </source>
</reference>
<dbReference type="Proteomes" id="UP000479756">
    <property type="component" value="Unassembled WGS sequence"/>
</dbReference>
<proteinExistence type="inferred from homology"/>
<dbReference type="RefSeq" id="WP_163471954.1">
    <property type="nucleotide sequence ID" value="NZ_JAAGWZ010000001.1"/>
</dbReference>
<dbReference type="InterPro" id="IPR022790">
    <property type="entry name" value="GH26_dom"/>
</dbReference>
<protein>
    <recommendedName>
        <fullName evidence="6">GH26 domain-containing protein</fullName>
    </recommendedName>
</protein>
<keyword evidence="8" id="KW-1185">Reference proteome</keyword>
<dbReference type="SUPFAM" id="SSF51445">
    <property type="entry name" value="(Trans)glycosidases"/>
    <property type="match status" value="1"/>
</dbReference>
<keyword evidence="3 4" id="KW-0326">Glycosidase</keyword>
<gene>
    <name evidence="7" type="ORF">G3T37_02835</name>
</gene>
<keyword evidence="2 4" id="KW-0378">Hydrolase</keyword>
<dbReference type="AlphaFoldDB" id="A0A7C9PLV3"/>
<accession>A0A7C9PLV3</accession>
<evidence type="ECO:0000313" key="7">
    <source>
        <dbReference type="EMBL" id="NEM90288.1"/>
    </source>
</evidence>
<evidence type="ECO:0000256" key="1">
    <source>
        <dbReference type="ARBA" id="ARBA00007754"/>
    </source>
</evidence>
<feature type="region of interest" description="Disordered" evidence="5">
    <location>
        <begin position="131"/>
        <end position="156"/>
    </location>
</feature>
<name>A0A7C9PLV3_9MICO</name>
<evidence type="ECO:0000256" key="2">
    <source>
        <dbReference type="ARBA" id="ARBA00022801"/>
    </source>
</evidence>
<evidence type="ECO:0000313" key="8">
    <source>
        <dbReference type="Proteomes" id="UP000479756"/>
    </source>
</evidence>
<evidence type="ECO:0000256" key="3">
    <source>
        <dbReference type="ARBA" id="ARBA00023295"/>
    </source>
</evidence>
<feature type="compositionally biased region" description="Low complexity" evidence="5">
    <location>
        <begin position="131"/>
        <end position="147"/>
    </location>
</feature>
<evidence type="ECO:0000256" key="4">
    <source>
        <dbReference type="PROSITE-ProRule" id="PRU01100"/>
    </source>
</evidence>
<comment type="caution">
    <text evidence="7">The sequence shown here is derived from an EMBL/GenBank/DDBJ whole genome shotgun (WGS) entry which is preliminary data.</text>
</comment>
<dbReference type="PROSITE" id="PS51764">
    <property type="entry name" value="GH26"/>
    <property type="match status" value="1"/>
</dbReference>
<dbReference type="Gene3D" id="3.20.20.80">
    <property type="entry name" value="Glycosidases"/>
    <property type="match status" value="1"/>
</dbReference>
<dbReference type="Pfam" id="PF02156">
    <property type="entry name" value="Glyco_hydro_26"/>
    <property type="match status" value="1"/>
</dbReference>
<dbReference type="PANTHER" id="PTHR40079">
    <property type="entry name" value="MANNAN ENDO-1,4-BETA-MANNOSIDASE E-RELATED"/>
    <property type="match status" value="1"/>
</dbReference>
<dbReference type="GO" id="GO:0016985">
    <property type="term" value="F:mannan endo-1,4-beta-mannosidase activity"/>
    <property type="evidence" value="ECO:0007669"/>
    <property type="project" value="InterPro"/>
</dbReference>
<comment type="similarity">
    <text evidence="1 4">Belongs to the glycosyl hydrolase 26 family.</text>
</comment>
<organism evidence="7 8">
    <name type="scientific">Galbitalea soli</name>
    <dbReference type="NCBI Taxonomy" id="1268042"/>
    <lineage>
        <taxon>Bacteria</taxon>
        <taxon>Bacillati</taxon>
        <taxon>Actinomycetota</taxon>
        <taxon>Actinomycetes</taxon>
        <taxon>Micrococcales</taxon>
        <taxon>Microbacteriaceae</taxon>
        <taxon>Galbitalea</taxon>
    </lineage>
</organism>
<dbReference type="InterPro" id="IPR017853">
    <property type="entry name" value="GH"/>
</dbReference>
<dbReference type="PANTHER" id="PTHR40079:SF4">
    <property type="entry name" value="GH26 DOMAIN-CONTAINING PROTEIN-RELATED"/>
    <property type="match status" value="1"/>
</dbReference>
<evidence type="ECO:0000256" key="5">
    <source>
        <dbReference type="SAM" id="MobiDB-lite"/>
    </source>
</evidence>
<evidence type="ECO:0000259" key="6">
    <source>
        <dbReference type="PROSITE" id="PS51764"/>
    </source>
</evidence>
<feature type="domain" description="GH26" evidence="6">
    <location>
        <begin position="151"/>
        <end position="460"/>
    </location>
</feature>
<dbReference type="InterPro" id="IPR000805">
    <property type="entry name" value="Glyco_hydro_26"/>
</dbReference>